<name>A0A5E4GM78_PRUDU</name>
<dbReference type="InterPro" id="IPR043502">
    <property type="entry name" value="DNA/RNA_pol_sf"/>
</dbReference>
<dbReference type="AlphaFoldDB" id="A0A5E4GM78"/>
<proteinExistence type="predicted"/>
<dbReference type="Gene3D" id="3.30.70.270">
    <property type="match status" value="1"/>
</dbReference>
<dbReference type="EMBL" id="CABIKO010001108">
    <property type="protein sequence ID" value="VVA40894.1"/>
    <property type="molecule type" value="Genomic_DNA"/>
</dbReference>
<evidence type="ECO:0000313" key="1">
    <source>
        <dbReference type="EMBL" id="VVA40894.1"/>
    </source>
</evidence>
<gene>
    <name evidence="1" type="ORF">ALMOND_2B022371</name>
</gene>
<protein>
    <submittedName>
        <fullName evidence="1">PREDICTED: Retrovirus-related Pol poly from transposon</fullName>
    </submittedName>
</protein>
<dbReference type="OMA" id="PENIGEY"/>
<sequence>RVSFLGHVISAEGIYVDPQKIEAVVNWPRPTSVTEIRSFLGLAEYYRHFVEGFSTIAAPLTYLTRKRVKFAWSDKCEESFNELKTGMTTAPVLALPDDSGNFVIY</sequence>
<dbReference type="InterPro" id="IPR043128">
    <property type="entry name" value="Rev_trsase/Diguanyl_cyclase"/>
</dbReference>
<dbReference type="SUPFAM" id="SSF56672">
    <property type="entry name" value="DNA/RNA polymerases"/>
    <property type="match status" value="1"/>
</dbReference>
<organism evidence="1 2">
    <name type="scientific">Prunus dulcis</name>
    <name type="common">Almond</name>
    <name type="synonym">Amygdalus dulcis</name>
    <dbReference type="NCBI Taxonomy" id="3755"/>
    <lineage>
        <taxon>Eukaryota</taxon>
        <taxon>Viridiplantae</taxon>
        <taxon>Streptophyta</taxon>
        <taxon>Embryophyta</taxon>
        <taxon>Tracheophyta</taxon>
        <taxon>Spermatophyta</taxon>
        <taxon>Magnoliopsida</taxon>
        <taxon>eudicotyledons</taxon>
        <taxon>Gunneridae</taxon>
        <taxon>Pentapetalae</taxon>
        <taxon>rosids</taxon>
        <taxon>fabids</taxon>
        <taxon>Rosales</taxon>
        <taxon>Rosaceae</taxon>
        <taxon>Amygdaloideae</taxon>
        <taxon>Amygdaleae</taxon>
        <taxon>Prunus</taxon>
    </lineage>
</organism>
<dbReference type="Proteomes" id="UP000327085">
    <property type="component" value="Unassembled WGS sequence"/>
</dbReference>
<dbReference type="PANTHER" id="PTHR33064:SF37">
    <property type="entry name" value="RIBONUCLEASE H"/>
    <property type="match status" value="1"/>
</dbReference>
<dbReference type="InParanoid" id="A0A5E4GM78"/>
<accession>A0A5E4GM78</accession>
<dbReference type="FunFam" id="3.30.70.270:FF:000020">
    <property type="entry name" value="Transposon Tf2-6 polyprotein-like Protein"/>
    <property type="match status" value="1"/>
</dbReference>
<feature type="non-terminal residue" evidence="1">
    <location>
        <position position="105"/>
    </location>
</feature>
<dbReference type="PANTHER" id="PTHR33064">
    <property type="entry name" value="POL PROTEIN"/>
    <property type="match status" value="1"/>
</dbReference>
<evidence type="ECO:0000313" key="2">
    <source>
        <dbReference type="Proteomes" id="UP000327085"/>
    </source>
</evidence>
<reference evidence="2" key="1">
    <citation type="journal article" date="2020" name="Plant J.">
        <title>Transposons played a major role in the diversification between the closely related almond and peach genomes: results from the almond genome sequence.</title>
        <authorList>
            <person name="Alioto T."/>
            <person name="Alexiou K.G."/>
            <person name="Bardil A."/>
            <person name="Barteri F."/>
            <person name="Castanera R."/>
            <person name="Cruz F."/>
            <person name="Dhingra A."/>
            <person name="Duval H."/>
            <person name="Fernandez I Marti A."/>
            <person name="Frias L."/>
            <person name="Galan B."/>
            <person name="Garcia J.L."/>
            <person name="Howad W."/>
            <person name="Gomez-Garrido J."/>
            <person name="Gut M."/>
            <person name="Julca I."/>
            <person name="Morata J."/>
            <person name="Puigdomenech P."/>
            <person name="Ribeca P."/>
            <person name="Rubio Cabetas M.J."/>
            <person name="Vlasova A."/>
            <person name="Wirthensohn M."/>
            <person name="Garcia-Mas J."/>
            <person name="Gabaldon T."/>
            <person name="Casacuberta J.M."/>
            <person name="Arus P."/>
        </authorList>
    </citation>
    <scope>NUCLEOTIDE SEQUENCE [LARGE SCALE GENOMIC DNA]</scope>
    <source>
        <strain evidence="2">cv. Texas</strain>
    </source>
</reference>
<feature type="non-terminal residue" evidence="1">
    <location>
        <position position="1"/>
    </location>
</feature>
<dbReference type="Gramene" id="VVA40894">
    <property type="protein sequence ID" value="VVA40894"/>
    <property type="gene ID" value="Prudul26B022371"/>
</dbReference>
<dbReference type="InterPro" id="IPR051320">
    <property type="entry name" value="Viral_Replic_Matur_Polypro"/>
</dbReference>